<evidence type="ECO:0000256" key="7">
    <source>
        <dbReference type="ARBA" id="ARBA00023242"/>
    </source>
</evidence>
<comment type="similarity">
    <text evidence="3">Belongs to the HARBI1 family.</text>
</comment>
<evidence type="ECO:0000256" key="5">
    <source>
        <dbReference type="ARBA" id="ARBA00022723"/>
    </source>
</evidence>
<keyword evidence="5" id="KW-0479">Metal-binding</keyword>
<dbReference type="Pfam" id="PF13359">
    <property type="entry name" value="DDE_Tnp_4"/>
    <property type="match status" value="1"/>
</dbReference>
<keyword evidence="6" id="KW-0378">Hydrolase</keyword>
<dbReference type="PANTHER" id="PTHR22930">
    <property type="match status" value="1"/>
</dbReference>
<gene>
    <name evidence="10" type="ORF">TPSB3V08_LOCUS7286</name>
</gene>
<keyword evidence="7" id="KW-0539">Nucleus</keyword>
<dbReference type="GO" id="GO:0016787">
    <property type="term" value="F:hydrolase activity"/>
    <property type="evidence" value="ECO:0007669"/>
    <property type="project" value="UniProtKB-KW"/>
</dbReference>
<organism evidence="10">
    <name type="scientific">Timema poppense</name>
    <name type="common">Walking stick</name>
    <dbReference type="NCBI Taxonomy" id="170557"/>
    <lineage>
        <taxon>Eukaryota</taxon>
        <taxon>Metazoa</taxon>
        <taxon>Ecdysozoa</taxon>
        <taxon>Arthropoda</taxon>
        <taxon>Hexapoda</taxon>
        <taxon>Insecta</taxon>
        <taxon>Pterygota</taxon>
        <taxon>Neoptera</taxon>
        <taxon>Polyneoptera</taxon>
        <taxon>Phasmatodea</taxon>
        <taxon>Timematodea</taxon>
        <taxon>Timematoidea</taxon>
        <taxon>Timematidae</taxon>
        <taxon>Timema</taxon>
    </lineage>
</organism>
<reference evidence="10" key="1">
    <citation type="submission" date="2020-11" db="EMBL/GenBank/DDBJ databases">
        <authorList>
            <person name="Tran Van P."/>
        </authorList>
    </citation>
    <scope>NUCLEOTIDE SEQUENCE</scope>
</reference>
<evidence type="ECO:0000256" key="6">
    <source>
        <dbReference type="ARBA" id="ARBA00022801"/>
    </source>
</evidence>
<dbReference type="GO" id="GO:0005634">
    <property type="term" value="C:nucleus"/>
    <property type="evidence" value="ECO:0007669"/>
    <property type="project" value="UniProtKB-SubCell"/>
</dbReference>
<feature type="signal peptide" evidence="8">
    <location>
        <begin position="1"/>
        <end position="17"/>
    </location>
</feature>
<proteinExistence type="inferred from homology"/>
<evidence type="ECO:0000256" key="4">
    <source>
        <dbReference type="ARBA" id="ARBA00022722"/>
    </source>
</evidence>
<keyword evidence="8" id="KW-0732">Signal</keyword>
<evidence type="ECO:0000256" key="8">
    <source>
        <dbReference type="SAM" id="SignalP"/>
    </source>
</evidence>
<protein>
    <recommendedName>
        <fullName evidence="9">DDE Tnp4 domain-containing protein</fullName>
    </recommendedName>
</protein>
<dbReference type="AlphaFoldDB" id="A0A7R9H651"/>
<comment type="subcellular location">
    <subcellularLocation>
        <location evidence="2">Nucleus</location>
    </subcellularLocation>
</comment>
<name>A0A7R9H651_TIMPO</name>
<dbReference type="GO" id="GO:0004518">
    <property type="term" value="F:nuclease activity"/>
    <property type="evidence" value="ECO:0007669"/>
    <property type="project" value="UniProtKB-KW"/>
</dbReference>
<sequence length="289" mass="33024">MSFRLLIFLFWLGCGTSYRVISAVFNVSTSTVHNIVPTTMDNILTNLTNKVIHYPSIDQTEDVGRGSGRLARSQIFDNAVGAIGGCHVKVRVIGPNKKDYFNRKLDCSVQFQAVVDDQSMFLNIYSEYPDSVLDSRVLRASTLYRNREYPPQGYFLLGDGGYPLLQCPICLITPYRNPNHNDADKLQFNLFHSRARSIVERAFDIVKARWRTMFMKTVEIRHTKVARLIAVCCIMHNVCMSLGDILQPVLEPENAEPNEEAEQADEAHEEEATVYRNHMARRLNVRDLF</sequence>
<dbReference type="InterPro" id="IPR027806">
    <property type="entry name" value="HARBI1_dom"/>
</dbReference>
<accession>A0A7R9H651</accession>
<feature type="chain" id="PRO_5031018894" description="DDE Tnp4 domain-containing protein" evidence="8">
    <location>
        <begin position="18"/>
        <end position="289"/>
    </location>
</feature>
<dbReference type="GO" id="GO:0046872">
    <property type="term" value="F:metal ion binding"/>
    <property type="evidence" value="ECO:0007669"/>
    <property type="project" value="UniProtKB-KW"/>
</dbReference>
<evidence type="ECO:0000256" key="3">
    <source>
        <dbReference type="ARBA" id="ARBA00006958"/>
    </source>
</evidence>
<comment type="cofactor">
    <cofactor evidence="1">
        <name>a divalent metal cation</name>
        <dbReference type="ChEBI" id="CHEBI:60240"/>
    </cofactor>
</comment>
<dbReference type="InterPro" id="IPR045249">
    <property type="entry name" value="HARBI1-like"/>
</dbReference>
<keyword evidence="4" id="KW-0540">Nuclease</keyword>
<evidence type="ECO:0000313" key="10">
    <source>
        <dbReference type="EMBL" id="CAD7410320.1"/>
    </source>
</evidence>
<dbReference type="PANTHER" id="PTHR22930:SF206">
    <property type="entry name" value="NUCLEASE HARBI1"/>
    <property type="match status" value="1"/>
</dbReference>
<evidence type="ECO:0000256" key="1">
    <source>
        <dbReference type="ARBA" id="ARBA00001968"/>
    </source>
</evidence>
<evidence type="ECO:0000259" key="9">
    <source>
        <dbReference type="Pfam" id="PF13359"/>
    </source>
</evidence>
<dbReference type="EMBL" id="OD004670">
    <property type="protein sequence ID" value="CAD7410320.1"/>
    <property type="molecule type" value="Genomic_DNA"/>
</dbReference>
<evidence type="ECO:0000256" key="2">
    <source>
        <dbReference type="ARBA" id="ARBA00004123"/>
    </source>
</evidence>
<feature type="domain" description="DDE Tnp4" evidence="9">
    <location>
        <begin position="85"/>
        <end position="237"/>
    </location>
</feature>